<dbReference type="EMBL" id="CAJNOM010000042">
    <property type="protein sequence ID" value="CAF0896421.1"/>
    <property type="molecule type" value="Genomic_DNA"/>
</dbReference>
<dbReference type="EMBL" id="CAJNOI010000041">
    <property type="protein sequence ID" value="CAF0915438.1"/>
    <property type="molecule type" value="Genomic_DNA"/>
</dbReference>
<feature type="signal peptide" evidence="1">
    <location>
        <begin position="1"/>
        <end position="18"/>
    </location>
</feature>
<accession>A0A813ZA10</accession>
<organism evidence="2 4">
    <name type="scientific">Adineta steineri</name>
    <dbReference type="NCBI Taxonomy" id="433720"/>
    <lineage>
        <taxon>Eukaryota</taxon>
        <taxon>Metazoa</taxon>
        <taxon>Spiralia</taxon>
        <taxon>Gnathifera</taxon>
        <taxon>Rotifera</taxon>
        <taxon>Eurotatoria</taxon>
        <taxon>Bdelloidea</taxon>
        <taxon>Adinetida</taxon>
        <taxon>Adinetidae</taxon>
        <taxon>Adineta</taxon>
    </lineage>
</organism>
<protein>
    <recommendedName>
        <fullName evidence="5">Secreted protein</fullName>
    </recommendedName>
</protein>
<name>A0A813ZA10_9BILA</name>
<proteinExistence type="predicted"/>
<evidence type="ECO:0000313" key="4">
    <source>
        <dbReference type="Proteomes" id="UP000663832"/>
    </source>
</evidence>
<dbReference type="Proteomes" id="UP000663832">
    <property type="component" value="Unassembled WGS sequence"/>
</dbReference>
<reference evidence="2" key="1">
    <citation type="submission" date="2021-02" db="EMBL/GenBank/DDBJ databases">
        <authorList>
            <person name="Nowell W R."/>
        </authorList>
    </citation>
    <scope>NUCLEOTIDE SEQUENCE</scope>
</reference>
<gene>
    <name evidence="3" type="ORF">BJG266_LOCUS11233</name>
    <name evidence="2" type="ORF">QVE165_LOCUS9230</name>
</gene>
<evidence type="ECO:0008006" key="5">
    <source>
        <dbReference type="Google" id="ProtNLM"/>
    </source>
</evidence>
<evidence type="ECO:0000313" key="2">
    <source>
        <dbReference type="EMBL" id="CAF0896421.1"/>
    </source>
</evidence>
<feature type="chain" id="PRO_5036409711" description="Secreted protein" evidence="1">
    <location>
        <begin position="19"/>
        <end position="199"/>
    </location>
</feature>
<evidence type="ECO:0000313" key="3">
    <source>
        <dbReference type="EMBL" id="CAF0915438.1"/>
    </source>
</evidence>
<dbReference type="OrthoDB" id="10026697at2759"/>
<keyword evidence="1" id="KW-0732">Signal</keyword>
<dbReference type="AlphaFoldDB" id="A0A813ZA10"/>
<evidence type="ECO:0000256" key="1">
    <source>
        <dbReference type="SAM" id="SignalP"/>
    </source>
</evidence>
<comment type="caution">
    <text evidence="2">The sequence shown here is derived from an EMBL/GenBank/DDBJ whole genome shotgun (WGS) entry which is preliminary data.</text>
</comment>
<keyword evidence="4" id="KW-1185">Reference proteome</keyword>
<sequence>MKLILVVLTIAQIYGAFATSAPLQEQRGLMDIWDVLSPWVSPVALHLDNAIGGTIATVNNIQTTLGNAHAAVTGAVTDAIHGVTSWFGGVIPALGKRDLEIDARLSLLSELKSFRVIFQQSILEFIQTALNGNIVTQVRQLLTKITTLLKTHLNIINTMITSLIPTMHGTVATQAITSCLHAVQVIEEAIKNIQALFSS</sequence>
<dbReference type="Proteomes" id="UP000663877">
    <property type="component" value="Unassembled WGS sequence"/>
</dbReference>